<organism evidence="1 2">
    <name type="scientific">Paenibacillus baekrokdamisoli</name>
    <dbReference type="NCBI Taxonomy" id="1712516"/>
    <lineage>
        <taxon>Bacteria</taxon>
        <taxon>Bacillati</taxon>
        <taxon>Bacillota</taxon>
        <taxon>Bacilli</taxon>
        <taxon>Bacillales</taxon>
        <taxon>Paenibacillaceae</taxon>
        <taxon>Paenibacillus</taxon>
    </lineage>
</organism>
<dbReference type="InterPro" id="IPR025028">
    <property type="entry name" value="DUF3951"/>
</dbReference>
<dbReference type="Proteomes" id="UP000275368">
    <property type="component" value="Chromosome"/>
</dbReference>
<dbReference type="Pfam" id="PF13131">
    <property type="entry name" value="DUF3951"/>
    <property type="match status" value="1"/>
</dbReference>
<reference evidence="1 2" key="1">
    <citation type="submission" date="2018-11" db="EMBL/GenBank/DDBJ databases">
        <title>Complete genome sequence of Paenibacillus baekrokdamisoli strain KCTC 33723.</title>
        <authorList>
            <person name="Kang S.W."/>
            <person name="Lee K.C."/>
            <person name="Kim K.K."/>
            <person name="Kim J.S."/>
            <person name="Kim D.S."/>
            <person name="Ko S.H."/>
            <person name="Yang S.H."/>
            <person name="Lee J.S."/>
        </authorList>
    </citation>
    <scope>NUCLEOTIDE SEQUENCE [LARGE SCALE GENOMIC DNA]</scope>
    <source>
        <strain evidence="1 2">KCTC 33723</strain>
    </source>
</reference>
<protein>
    <submittedName>
        <fullName evidence="1">Uncharacterized protein</fullName>
    </submittedName>
</protein>
<accession>A0A3G9J1K2</accession>
<dbReference type="AlphaFoldDB" id="A0A3G9J1K2"/>
<evidence type="ECO:0000313" key="1">
    <source>
        <dbReference type="EMBL" id="BBH19721.1"/>
    </source>
</evidence>
<name>A0A3G9J1K2_9BACL</name>
<sequence>MSLGLYMIFGVSIFIVILLGIVVVKMIMKKELPSNNYTPFDYIMAQSTIEFHEEKQVKEVDDDHGDDKDKNL</sequence>
<dbReference type="KEGG" id="pbk:Back11_10660"/>
<proteinExistence type="predicted"/>
<dbReference type="OrthoDB" id="2643326at2"/>
<gene>
    <name evidence="1" type="ORF">Back11_10660</name>
</gene>
<keyword evidence="2" id="KW-1185">Reference proteome</keyword>
<evidence type="ECO:0000313" key="2">
    <source>
        <dbReference type="Proteomes" id="UP000275368"/>
    </source>
</evidence>
<dbReference type="RefSeq" id="WP_125654265.1">
    <property type="nucleotide sequence ID" value="NZ_AP019308.1"/>
</dbReference>
<dbReference type="EMBL" id="AP019308">
    <property type="protein sequence ID" value="BBH19721.1"/>
    <property type="molecule type" value="Genomic_DNA"/>
</dbReference>